<evidence type="ECO:0000256" key="4">
    <source>
        <dbReference type="ARBA" id="ARBA00022989"/>
    </source>
</evidence>
<proteinExistence type="inferred from homology"/>
<feature type="transmembrane region" description="Helical" evidence="6">
    <location>
        <begin position="52"/>
        <end position="79"/>
    </location>
</feature>
<comment type="caution">
    <text evidence="8">The sequence shown here is derived from an EMBL/GenBank/DDBJ whole genome shotgun (WGS) entry which is preliminary data.</text>
</comment>
<keyword evidence="2 6" id="KW-1003">Cell membrane</keyword>
<dbReference type="InterPro" id="IPR003838">
    <property type="entry name" value="ABC3_permease_C"/>
</dbReference>
<keyword evidence="9" id="KW-1185">Reference proteome</keyword>
<name>A0ABW9SXS0_9BACL</name>
<dbReference type="InterPro" id="IPR052536">
    <property type="entry name" value="ABC-4_Integral_Memb_Prot"/>
</dbReference>
<dbReference type="PANTHER" id="PTHR46795:SF2">
    <property type="entry name" value="ABC TRANSPORTER, PERMEASE PROTEIN"/>
    <property type="match status" value="1"/>
</dbReference>
<reference evidence="8 9" key="1">
    <citation type="submission" date="2019-11" db="EMBL/GenBank/DDBJ databases">
        <title>Draft genome sequences of five Paenibacillus species of dairy origin.</title>
        <authorList>
            <person name="Olajide A.M."/>
            <person name="Chen S."/>
            <person name="Lapointe G."/>
        </authorList>
    </citation>
    <scope>NUCLEOTIDE SEQUENCE [LARGE SCALE GENOMIC DNA]</scope>
    <source>
        <strain evidence="8 9">3CS1</strain>
    </source>
</reference>
<feature type="transmembrane region" description="Helical" evidence="6">
    <location>
        <begin position="226"/>
        <end position="246"/>
    </location>
</feature>
<organism evidence="8 9">
    <name type="scientific">Paenibacillus campinasensis</name>
    <dbReference type="NCBI Taxonomy" id="66347"/>
    <lineage>
        <taxon>Bacteria</taxon>
        <taxon>Bacillati</taxon>
        <taxon>Bacillota</taxon>
        <taxon>Bacilli</taxon>
        <taxon>Bacillales</taxon>
        <taxon>Paenibacillaceae</taxon>
        <taxon>Paenibacillus</taxon>
    </lineage>
</organism>
<evidence type="ECO:0000256" key="1">
    <source>
        <dbReference type="ARBA" id="ARBA00004651"/>
    </source>
</evidence>
<evidence type="ECO:0000313" key="8">
    <source>
        <dbReference type="EMBL" id="MUG65482.1"/>
    </source>
</evidence>
<feature type="transmembrane region" description="Helical" evidence="6">
    <location>
        <begin position="607"/>
        <end position="633"/>
    </location>
</feature>
<comment type="similarity">
    <text evidence="6">Belongs to the ABC-4 integral membrane protein family.</text>
</comment>
<gene>
    <name evidence="8" type="ORF">GNP94_05605</name>
</gene>
<feature type="transmembrane region" description="Helical" evidence="6">
    <location>
        <begin position="581"/>
        <end position="601"/>
    </location>
</feature>
<keyword evidence="3 6" id="KW-0812">Transmembrane</keyword>
<evidence type="ECO:0000256" key="2">
    <source>
        <dbReference type="ARBA" id="ARBA00022475"/>
    </source>
</evidence>
<feature type="transmembrane region" description="Helical" evidence="6">
    <location>
        <begin position="20"/>
        <end position="40"/>
    </location>
</feature>
<feature type="transmembrane region" description="Helical" evidence="6">
    <location>
        <begin position="151"/>
        <end position="174"/>
    </location>
</feature>
<evidence type="ECO:0000313" key="9">
    <source>
        <dbReference type="Proteomes" id="UP000435177"/>
    </source>
</evidence>
<evidence type="ECO:0000259" key="7">
    <source>
        <dbReference type="Pfam" id="PF02687"/>
    </source>
</evidence>
<feature type="transmembrane region" description="Helical" evidence="6">
    <location>
        <begin position="281"/>
        <end position="305"/>
    </location>
</feature>
<accession>A0ABW9SXS0</accession>
<evidence type="ECO:0000256" key="5">
    <source>
        <dbReference type="ARBA" id="ARBA00023136"/>
    </source>
</evidence>
<sequence length="646" mass="71692">MTFRQFASSNVLRNKRTYAAYFLCSAFSVMIFFICTLFIYHPELRQQIFYPVVVQAMAGAALIMYVFSFFFVLYSVGAFMNTRKREFGILLMHGMTDRQLGNMLFLENMIIGVSAIATGIVSGIITGKLFLMAGSAFLGISPLPFRLPAGALGLTAASYAVLFIIISLCIPWLLRSKKLIDLVQSGQPLRPEPGASRGLSVLAVVLLLLGYGLAATSTAPTLTYRMVPVTLITIAGTYLFYTQLGVKLVGRIARSRPFAWKQTNLISLAGLHYRLRDHAQLFSIVTVVLAISFCSVGVFVSIPVLSKQFEEDFPAAVGYMSKEGNSLDAAHLSEISQELGSRSIPFEALTLPIKYVQAQPSRADSQPGHLLTLMSYSDYKQAVLMSGQPLIDEPPAREEALVLVASQNDRTYLRGRKLTSHVLTSGLTLQETRYTKHVAVPEYLLPDLEDEHISGLVVHDEVFAELSHTLQTDLYTGFYVEDYRQTEALVPELAPGGSVRYTEGLPYALTVSGTLYSMRDSLYSILLFAALLVGTVFFIAAGSFLYFRLYANLDADQRHYATLSRLGITDSEFSRIVTGQLGLLFFVPIGLAIVHSIFAFIALQSYFYLSIAAEMGVVLVSFLMMQVVYFFFIRSQYLRKLRKSMV</sequence>
<protein>
    <submittedName>
        <fullName evidence="8">FtsX-like permease family protein</fullName>
    </submittedName>
</protein>
<feature type="transmembrane region" description="Helical" evidence="6">
    <location>
        <begin position="522"/>
        <end position="547"/>
    </location>
</feature>
<feature type="domain" description="ABC3 transporter permease C-terminal" evidence="7">
    <location>
        <begin position="60"/>
        <end position="176"/>
    </location>
</feature>
<dbReference type="EMBL" id="WOAA01000002">
    <property type="protein sequence ID" value="MUG65482.1"/>
    <property type="molecule type" value="Genomic_DNA"/>
</dbReference>
<comment type="subcellular location">
    <subcellularLocation>
        <location evidence="1 6">Cell membrane</location>
        <topology evidence="1 6">Multi-pass membrane protein</topology>
    </subcellularLocation>
</comment>
<dbReference type="InterPro" id="IPR027022">
    <property type="entry name" value="ABC_permease_BceB-typ"/>
</dbReference>
<keyword evidence="6" id="KW-0813">Transport</keyword>
<keyword evidence="5 6" id="KW-0472">Membrane</keyword>
<dbReference type="Pfam" id="PF02687">
    <property type="entry name" value="FtsX"/>
    <property type="match status" value="2"/>
</dbReference>
<dbReference type="Proteomes" id="UP000435177">
    <property type="component" value="Unassembled WGS sequence"/>
</dbReference>
<keyword evidence="4 6" id="KW-1133">Transmembrane helix</keyword>
<dbReference type="PANTHER" id="PTHR46795">
    <property type="entry name" value="ABC TRANSPORTER PERMEASE-RELATED-RELATED"/>
    <property type="match status" value="1"/>
</dbReference>
<feature type="domain" description="ABC3 transporter permease C-terminal" evidence="7">
    <location>
        <begin position="532"/>
        <end position="635"/>
    </location>
</feature>
<evidence type="ECO:0000256" key="3">
    <source>
        <dbReference type="ARBA" id="ARBA00022692"/>
    </source>
</evidence>
<dbReference type="PIRSF" id="PIRSF018968">
    <property type="entry name" value="ABC_permease_BceB"/>
    <property type="match status" value="1"/>
</dbReference>
<evidence type="ECO:0000256" key="6">
    <source>
        <dbReference type="PIRNR" id="PIRNR018968"/>
    </source>
</evidence>
<feature type="transmembrane region" description="Helical" evidence="6">
    <location>
        <begin position="100"/>
        <end position="131"/>
    </location>
</feature>
<feature type="transmembrane region" description="Helical" evidence="6">
    <location>
        <begin position="195"/>
        <end position="214"/>
    </location>
</feature>
<dbReference type="RefSeq" id="WP_155617629.1">
    <property type="nucleotide sequence ID" value="NZ_WOAA01000002.1"/>
</dbReference>